<keyword evidence="3" id="KW-0009">Actin-binding</keyword>
<evidence type="ECO:0000313" key="7">
    <source>
        <dbReference type="Proteomes" id="UP001159363"/>
    </source>
</evidence>
<dbReference type="Proteomes" id="UP001159363">
    <property type="component" value="Chromosome 16"/>
</dbReference>
<dbReference type="SMART" id="SM00225">
    <property type="entry name" value="BTB"/>
    <property type="match status" value="1"/>
</dbReference>
<feature type="region of interest" description="Disordered" evidence="4">
    <location>
        <begin position="534"/>
        <end position="564"/>
    </location>
</feature>
<sequence>MGDTGFFDLPCKKGLSEEALEILHDLRTGNELCDAIVKLEDGESFSVHRAILSACSSFFRSDEALGVRVTVARIAPALLDLGRAGPRSASRTHHRPMWRSDSTLDSHSVGPGFDSRYGHPDFGFPLFPEITPAECWDGSLTKVMADSFPNPCAVPNDLALDEMIDFKSVHLIVNSFQFVFGRCGGRTLFTEALDGSPPVEVLIKGVSAGDMAAILNYAYLRDLDVDEDSVCDVLVASDYLSVLGAKNNCCDYVRRGLDAENCVAVIEFASPGDEFSTRNTANVEKYDEHALGRAADLKLPFRPRERSVAEGSDLCKDSDQDSPQASPLVGCCHRQTIPSNALQCGWVLGHVERHNGPLVIDDRQHDSNINLLAGRRMVIVIHIGRADAHKEDRKKARTHDHRTTTQLYRYGNAMFYACPGLAEQARKYTLQHFTSVSQESQGILQLPVDELCAFIRDDELNVRSEEVVWECVLTWMQHDLQERRQHMPLLLGCVRLGLLDTTYFITNVSPRTLSFSGWLVATGAAPVMDRSAAELQQNGPAAQAPSHKHPHDTARASLPPPGDLRRHVPTTVAGRAQHSTDRVACNDEFRLSISIDLTLSDFTSDKQHFPGTWWNSEQFKYCTLMRDKLKTAARPKRKELLSKRMLMFDENAHPLSATATFKNVKKHELVAGDPRCRPIIISVLKYLYDVSSQSEEEVAPPHAWPRLPNEVIFVIGGWSAGMPTNCIEVYDSRADHWLRVSENLNCRDESLESRGGRNEVSIEQHWNSGAGRKRDIPVKTCENPGGMSSLCTSEGNCKTLQYHPAHKPQHSDHETLTIQNSQDAYCLSMSLFKEVKAVHDKVSTSEMNLRAKSLPLKAYILTAALSDIRPINLPMRLEHNEDGAVQECKRGGGLEIIEKTCRPATSSGRIPTCENPGVAEEDPAGPRAYHGVAVLGTDVYVIGGYNGVNYFNSCRCFDAERRQWREVAPMNTRRSVPATGWSMMRMEQCRNARGVGDWRSSRKPVDQRHHLAEFLHVKILECYVNVAVLDGEIYAMGGYDRPSRQSSAERYNPLTNQWTFIPPMTVQRSDANATTLDGLIYVTGGFTGLECLNSAEVYDPQLQQWRLIANMTSRRSGVSCVAHRGCIYVVGKDIQPPRRLYRYRRRDVDESVVNDSTFLTAPAHRLRISSVKAKYYVRWSKKLRLWSVYGRRYVNWSDEPRYSIFKSGGRFLVWRIPQSSKSLGATVVVVRPLAYHIDQPGSIQGRVTPRFLQMGIVLDDVAGQQVFSGISRFPSPCSLALLHTHPISLASAFKTMVLRATQISLLHSIHITYYTCYSTAGRMGWGKQESTEKTHRPKTSSGVIPTCENPRAVKEVFALLYWGARWHLDTITGSKGISLTLLEVFSGDLSTDAGLILAVAETLHYGESSPFIDTTPVTPVLTFFVVGPIHAEYTPREARCCYVDVVVVTGVVSEDDEALCRKTVIAGGFNGISRLSSAEMYDPRTNTWTRIADMIQTRSNFALEVVDDTLYAIGGFNGVTTTACVECYDESANQCPHGRIKLGPSADMVLGEMGAIPNPDEIILILPAPNTDALVVDVVLGKGYCCCDDETHGLRGYVVALLLRLLLGKVVWGASGRRLHMRMRMVAPCDVQSLQTMDRARVAGRGCLEWHGGKSLSFLLALLLLLLPVIQGCPFGQQHRVSVPAVVLSEYSSVAVMVAGCVVLTYMELQLVLEILNSALHGVSTWKVRDVWVVLVLTSKILHVSQNTSAAFSTFTTCLGGPDSNFENTTGVPEYKCSICHWYENTSTVCATGTRCMGGLGPNFPNTTRVPEYKRSMCHRIQAQYVPQVRGVWVVLVLTFQTLHVTQNTRVICATGTRCMGGLGPNFPNTTRVPEYKRSMCHRIQAQYVPQVRGVWVVLVLTFQILHVTQNTSAICSTGTRCMGGLGPNFPNTTRDPEYKRNMFHRYEVSQMSQYRSALAAGVVRGLIDVRQYVGTLPRYFKRYRRAVTLSETSLGSTVCVLLANPEEEVHRDAESVQRMTDEESNHEYMVEDDGEDDAAEANEQDASTSNV</sequence>
<keyword evidence="1" id="KW-0880">Kelch repeat</keyword>
<dbReference type="InterPro" id="IPR006652">
    <property type="entry name" value="Kelch_1"/>
</dbReference>
<dbReference type="InterPro" id="IPR015915">
    <property type="entry name" value="Kelch-typ_b-propeller"/>
</dbReference>
<feature type="compositionally biased region" description="Basic and acidic residues" evidence="4">
    <location>
        <begin position="2010"/>
        <end position="2030"/>
    </location>
</feature>
<dbReference type="SMART" id="SM00875">
    <property type="entry name" value="BACK"/>
    <property type="match status" value="1"/>
</dbReference>
<dbReference type="PROSITE" id="PS50097">
    <property type="entry name" value="BTB"/>
    <property type="match status" value="1"/>
</dbReference>
<feature type="compositionally biased region" description="Acidic residues" evidence="4">
    <location>
        <begin position="2031"/>
        <end position="2044"/>
    </location>
</feature>
<dbReference type="SUPFAM" id="SSF117281">
    <property type="entry name" value="Kelch motif"/>
    <property type="match status" value="3"/>
</dbReference>
<dbReference type="SUPFAM" id="SSF54695">
    <property type="entry name" value="POZ domain"/>
    <property type="match status" value="1"/>
</dbReference>
<dbReference type="PANTHER" id="PTHR24412">
    <property type="entry name" value="KELCH PROTEIN"/>
    <property type="match status" value="1"/>
</dbReference>
<dbReference type="EMBL" id="JARBHB010000017">
    <property type="protein sequence ID" value="KAJ8865784.1"/>
    <property type="molecule type" value="Genomic_DNA"/>
</dbReference>
<evidence type="ECO:0000256" key="4">
    <source>
        <dbReference type="SAM" id="MobiDB-lite"/>
    </source>
</evidence>
<protein>
    <recommendedName>
        <fullName evidence="5">BTB domain-containing protein</fullName>
    </recommendedName>
</protein>
<accession>A0ABQ9G427</accession>
<dbReference type="PANTHER" id="PTHR24412:SF172">
    <property type="entry name" value="KELCH-LIKE PROTEIN 10"/>
    <property type="match status" value="1"/>
</dbReference>
<feature type="region of interest" description="Disordered" evidence="4">
    <location>
        <begin position="2010"/>
        <end position="2052"/>
    </location>
</feature>
<dbReference type="Gene3D" id="3.30.710.10">
    <property type="entry name" value="Potassium Channel Kv1.1, Chain A"/>
    <property type="match status" value="2"/>
</dbReference>
<dbReference type="Pfam" id="PF00651">
    <property type="entry name" value="BTB"/>
    <property type="match status" value="2"/>
</dbReference>
<dbReference type="InterPro" id="IPR011333">
    <property type="entry name" value="SKP1/BTB/POZ_sf"/>
</dbReference>
<evidence type="ECO:0000313" key="6">
    <source>
        <dbReference type="EMBL" id="KAJ8865784.1"/>
    </source>
</evidence>
<name>A0ABQ9G427_9NEOP</name>
<comment type="caution">
    <text evidence="6">The sequence shown here is derived from an EMBL/GenBank/DDBJ whole genome shotgun (WGS) entry which is preliminary data.</text>
</comment>
<dbReference type="InterPro" id="IPR000210">
    <property type="entry name" value="BTB/POZ_dom"/>
</dbReference>
<feature type="domain" description="BTB" evidence="5">
    <location>
        <begin position="33"/>
        <end position="61"/>
    </location>
</feature>
<evidence type="ECO:0000259" key="5">
    <source>
        <dbReference type="PROSITE" id="PS50097"/>
    </source>
</evidence>
<evidence type="ECO:0000256" key="2">
    <source>
        <dbReference type="ARBA" id="ARBA00022737"/>
    </source>
</evidence>
<dbReference type="Pfam" id="PF07707">
    <property type="entry name" value="BACK"/>
    <property type="match status" value="1"/>
</dbReference>
<gene>
    <name evidence="6" type="ORF">PR048_033306</name>
</gene>
<reference evidence="6 7" key="1">
    <citation type="submission" date="2023-02" db="EMBL/GenBank/DDBJ databases">
        <title>LHISI_Scaffold_Assembly.</title>
        <authorList>
            <person name="Stuart O.P."/>
            <person name="Cleave R."/>
            <person name="Magrath M.J.L."/>
            <person name="Mikheyev A.S."/>
        </authorList>
    </citation>
    <scope>NUCLEOTIDE SEQUENCE [LARGE SCALE GENOMIC DNA]</scope>
    <source>
        <strain evidence="6">Daus_M_001</strain>
        <tissue evidence="6">Leg muscle</tissue>
    </source>
</reference>
<dbReference type="Pfam" id="PF01344">
    <property type="entry name" value="Kelch_1"/>
    <property type="match status" value="6"/>
</dbReference>
<evidence type="ECO:0000256" key="3">
    <source>
        <dbReference type="ARBA" id="ARBA00023203"/>
    </source>
</evidence>
<dbReference type="Gene3D" id="1.25.40.420">
    <property type="match status" value="1"/>
</dbReference>
<organism evidence="6 7">
    <name type="scientific">Dryococelus australis</name>
    <dbReference type="NCBI Taxonomy" id="614101"/>
    <lineage>
        <taxon>Eukaryota</taxon>
        <taxon>Metazoa</taxon>
        <taxon>Ecdysozoa</taxon>
        <taxon>Arthropoda</taxon>
        <taxon>Hexapoda</taxon>
        <taxon>Insecta</taxon>
        <taxon>Pterygota</taxon>
        <taxon>Neoptera</taxon>
        <taxon>Polyneoptera</taxon>
        <taxon>Phasmatodea</taxon>
        <taxon>Verophasmatodea</taxon>
        <taxon>Anareolatae</taxon>
        <taxon>Phasmatidae</taxon>
        <taxon>Eurycanthinae</taxon>
        <taxon>Dryococelus</taxon>
    </lineage>
</organism>
<keyword evidence="2" id="KW-0677">Repeat</keyword>
<evidence type="ECO:0000256" key="1">
    <source>
        <dbReference type="ARBA" id="ARBA00022441"/>
    </source>
</evidence>
<dbReference type="Gene3D" id="2.120.10.80">
    <property type="entry name" value="Kelch-type beta propeller"/>
    <property type="match status" value="3"/>
</dbReference>
<dbReference type="InterPro" id="IPR011705">
    <property type="entry name" value="BACK"/>
</dbReference>
<proteinExistence type="predicted"/>
<dbReference type="SMART" id="SM00612">
    <property type="entry name" value="Kelch"/>
    <property type="match status" value="6"/>
</dbReference>
<keyword evidence="7" id="KW-1185">Reference proteome</keyword>